<dbReference type="InterPro" id="IPR005134">
    <property type="entry name" value="UPF0114"/>
</dbReference>
<organism evidence="2 3">
    <name type="scientific">Sagittula stellata (strain ATCC 700073 / DSM 11524 / E-37)</name>
    <dbReference type="NCBI Taxonomy" id="388399"/>
    <lineage>
        <taxon>Bacteria</taxon>
        <taxon>Pseudomonadati</taxon>
        <taxon>Pseudomonadota</taxon>
        <taxon>Alphaproteobacteria</taxon>
        <taxon>Rhodobacterales</taxon>
        <taxon>Roseobacteraceae</taxon>
        <taxon>Sagittula</taxon>
    </lineage>
</organism>
<proteinExistence type="predicted"/>
<dbReference type="PIRSF" id="PIRSF026509">
    <property type="entry name" value="UCP026509"/>
    <property type="match status" value="1"/>
</dbReference>
<dbReference type="Proteomes" id="UP000005713">
    <property type="component" value="Unassembled WGS sequence"/>
</dbReference>
<evidence type="ECO:0008006" key="4">
    <source>
        <dbReference type="Google" id="ProtNLM"/>
    </source>
</evidence>
<feature type="transmembrane region" description="Helical" evidence="1">
    <location>
        <begin position="53"/>
        <end position="73"/>
    </location>
</feature>
<reference evidence="2 3" key="1">
    <citation type="submission" date="2006-06" db="EMBL/GenBank/DDBJ databases">
        <authorList>
            <person name="Moran M.A."/>
            <person name="Ferriera S."/>
            <person name="Johnson J."/>
            <person name="Kravitz S."/>
            <person name="Beeson K."/>
            <person name="Sutton G."/>
            <person name="Rogers Y.-H."/>
            <person name="Friedman R."/>
            <person name="Frazier M."/>
            <person name="Venter J.C."/>
        </authorList>
    </citation>
    <scope>NUCLEOTIDE SEQUENCE [LARGE SCALE GENOMIC DNA]</scope>
    <source>
        <strain evidence="2 3">E-37</strain>
    </source>
</reference>
<feature type="transmembrane region" description="Helical" evidence="1">
    <location>
        <begin position="119"/>
        <end position="139"/>
    </location>
</feature>
<dbReference type="Pfam" id="PF03350">
    <property type="entry name" value="UPF0114"/>
    <property type="match status" value="1"/>
</dbReference>
<keyword evidence="1" id="KW-0812">Transmembrane</keyword>
<keyword evidence="3" id="KW-1185">Reference proteome</keyword>
<dbReference type="eggNOG" id="COG2862">
    <property type="taxonomic scope" value="Bacteria"/>
</dbReference>
<feature type="transmembrane region" description="Helical" evidence="1">
    <location>
        <begin position="94"/>
        <end position="113"/>
    </location>
</feature>
<keyword evidence="1" id="KW-1133">Transmembrane helix</keyword>
<protein>
    <recommendedName>
        <fullName evidence="4">YqhA family protein</fullName>
    </recommendedName>
</protein>
<dbReference type="EMBL" id="AAYA01000005">
    <property type="protein sequence ID" value="EBA08438.1"/>
    <property type="molecule type" value="Genomic_DNA"/>
</dbReference>
<dbReference type="AlphaFoldDB" id="A3K2M9"/>
<dbReference type="PANTHER" id="PTHR31721">
    <property type="entry name" value="OS06G0710300 PROTEIN"/>
    <property type="match status" value="1"/>
</dbReference>
<evidence type="ECO:0000313" key="3">
    <source>
        <dbReference type="Proteomes" id="UP000005713"/>
    </source>
</evidence>
<evidence type="ECO:0000256" key="1">
    <source>
        <dbReference type="SAM" id="Phobius"/>
    </source>
</evidence>
<evidence type="ECO:0000313" key="2">
    <source>
        <dbReference type="EMBL" id="EBA08438.1"/>
    </source>
</evidence>
<sequence>MIAVVGALVAAVCLLVYGFLEGGKLVISLIEKAEVTRKGAKEMALEFIEIIDLFLMGTVFYIISVGLYSLFINTDVRLPEWLKIRTLDDLKNKLLSVVIVVLAVVFLGQAVAWDGARDLMGLGVGIAAVIAALTWFISVKAGNKGD</sequence>
<keyword evidence="1" id="KW-0472">Membrane</keyword>
<comment type="caution">
    <text evidence="2">The sequence shown here is derived from an EMBL/GenBank/DDBJ whole genome shotgun (WGS) entry which is preliminary data.</text>
</comment>
<gene>
    <name evidence="2" type="ORF">SSE37_16538</name>
</gene>
<dbReference type="PANTHER" id="PTHR31721:SF4">
    <property type="entry name" value="OS06G0710300 PROTEIN"/>
    <property type="match status" value="1"/>
</dbReference>
<name>A3K2M9_SAGS3</name>
<accession>A3K2M9</accession>